<dbReference type="InterPro" id="IPR023442">
    <property type="entry name" value="Ribosomal_eL24_CS"/>
</dbReference>
<reference evidence="7 8" key="1">
    <citation type="submission" date="2016-04" db="EMBL/GenBank/DDBJ databases">
        <title>The genome of Intoshia linei affirms orthonectids as highly simplified spiralians.</title>
        <authorList>
            <person name="Mikhailov K.V."/>
            <person name="Slusarev G.S."/>
            <person name="Nikitin M.A."/>
            <person name="Logacheva M.D."/>
            <person name="Penin A."/>
            <person name="Aleoshin V."/>
            <person name="Panchin Y.V."/>
        </authorList>
    </citation>
    <scope>NUCLEOTIDE SEQUENCE [LARGE SCALE GENOMIC DNA]</scope>
    <source>
        <strain evidence="7">Intl2013</strain>
        <tissue evidence="7">Whole animal</tissue>
    </source>
</reference>
<dbReference type="InterPro" id="IPR011017">
    <property type="entry name" value="TRASH_dom"/>
</dbReference>
<dbReference type="CDD" id="cd00472">
    <property type="entry name" value="Ribosomal_L24e_L24"/>
    <property type="match status" value="1"/>
</dbReference>
<dbReference type="PANTHER" id="PTHR10792:SF8">
    <property type="entry name" value="RIBOSOME BIOGENESIS PROTEIN RLP24-RELATED"/>
    <property type="match status" value="1"/>
</dbReference>
<evidence type="ECO:0000256" key="1">
    <source>
        <dbReference type="ARBA" id="ARBA00004123"/>
    </source>
</evidence>
<evidence type="ECO:0000313" key="7">
    <source>
        <dbReference type="EMBL" id="OAF71090.1"/>
    </source>
</evidence>
<name>A0A177BA92_9BILA</name>
<accession>A0A177BA92</accession>
<dbReference type="Pfam" id="PF01246">
    <property type="entry name" value="Ribosomal_L24e"/>
    <property type="match status" value="1"/>
</dbReference>
<dbReference type="InterPro" id="IPR000988">
    <property type="entry name" value="Ribosomal_eL24-rel_N"/>
</dbReference>
<dbReference type="FunFam" id="2.30.170.20:FF:000001">
    <property type="entry name" value="probable ribosome biogenesis protein RLP24"/>
    <property type="match status" value="1"/>
</dbReference>
<evidence type="ECO:0000259" key="6">
    <source>
        <dbReference type="SMART" id="SM00746"/>
    </source>
</evidence>
<dbReference type="GO" id="GO:0042273">
    <property type="term" value="P:ribosomal large subunit biogenesis"/>
    <property type="evidence" value="ECO:0007669"/>
    <property type="project" value="TreeGrafter"/>
</dbReference>
<protein>
    <recommendedName>
        <fullName evidence="5">Probable ribosome biogenesis protein RLP24</fullName>
    </recommendedName>
</protein>
<dbReference type="SUPFAM" id="SSF57716">
    <property type="entry name" value="Glucocorticoid receptor-like (DNA-binding domain)"/>
    <property type="match status" value="1"/>
</dbReference>
<dbReference type="EMBL" id="LWCA01000081">
    <property type="protein sequence ID" value="OAF71090.1"/>
    <property type="molecule type" value="Genomic_DNA"/>
</dbReference>
<dbReference type="InterPro" id="IPR056366">
    <property type="entry name" value="Ribosomal_eL24"/>
</dbReference>
<keyword evidence="4" id="KW-0539">Nucleus</keyword>
<evidence type="ECO:0000256" key="2">
    <source>
        <dbReference type="ARBA" id="ARBA00005647"/>
    </source>
</evidence>
<dbReference type="GO" id="GO:0003735">
    <property type="term" value="F:structural constituent of ribosome"/>
    <property type="evidence" value="ECO:0007669"/>
    <property type="project" value="InterPro"/>
</dbReference>
<dbReference type="Proteomes" id="UP000078046">
    <property type="component" value="Unassembled WGS sequence"/>
</dbReference>
<dbReference type="GO" id="GO:0005730">
    <property type="term" value="C:nucleolus"/>
    <property type="evidence" value="ECO:0007669"/>
    <property type="project" value="TreeGrafter"/>
</dbReference>
<gene>
    <name evidence="7" type="ORF">A3Q56_01125</name>
</gene>
<dbReference type="SMART" id="SM00746">
    <property type="entry name" value="TRASH"/>
    <property type="match status" value="1"/>
</dbReference>
<comment type="caution">
    <text evidence="7">The sequence shown here is derived from an EMBL/GenBank/DDBJ whole genome shotgun (WGS) entry which is preliminary data.</text>
</comment>
<sequence length="181" mass="21832">MRIERCYFCSCNIYPGHGMEYVRNDATIFRFCRPKCFKMFKRKKNPRKMRWTKAYRKFNNKDLVNDPSQMFEQKRSEIEKYDRTKWEKMLCSIKQVNTIKHNRESHFIRKRLAVGFEKRKEADKQEIKTNLAMINIPLAIRSQVENLNAETIAECEKVCTEAKKVTFDLEKEQEKMEALLL</sequence>
<comment type="subcellular location">
    <subcellularLocation>
        <location evidence="1">Nucleus</location>
    </subcellularLocation>
</comment>
<comment type="similarity">
    <text evidence="2">Belongs to the eukaryotic ribosomal protein eL24 family.</text>
</comment>
<feature type="domain" description="TRASH" evidence="6">
    <location>
        <begin position="6"/>
        <end position="44"/>
    </location>
</feature>
<dbReference type="OrthoDB" id="10262490at2759"/>
<organism evidence="7 8">
    <name type="scientific">Intoshia linei</name>
    <dbReference type="NCBI Taxonomy" id="1819745"/>
    <lineage>
        <taxon>Eukaryota</taxon>
        <taxon>Metazoa</taxon>
        <taxon>Spiralia</taxon>
        <taxon>Lophotrochozoa</taxon>
        <taxon>Mesozoa</taxon>
        <taxon>Orthonectida</taxon>
        <taxon>Rhopaluridae</taxon>
        <taxon>Intoshia</taxon>
    </lineage>
</organism>
<dbReference type="Gene3D" id="2.30.170.20">
    <property type="entry name" value="Ribosomal protein L24e"/>
    <property type="match status" value="1"/>
</dbReference>
<proteinExistence type="inferred from homology"/>
<evidence type="ECO:0000256" key="3">
    <source>
        <dbReference type="ARBA" id="ARBA00022517"/>
    </source>
</evidence>
<dbReference type="AlphaFoldDB" id="A0A177BA92"/>
<keyword evidence="3" id="KW-0690">Ribosome biogenesis</keyword>
<evidence type="ECO:0000313" key="8">
    <source>
        <dbReference type="Proteomes" id="UP000078046"/>
    </source>
</evidence>
<dbReference type="InterPro" id="IPR038630">
    <property type="entry name" value="L24e/L24_sf"/>
</dbReference>
<dbReference type="PROSITE" id="PS01073">
    <property type="entry name" value="RIBOSOMAL_L24E"/>
    <property type="match status" value="1"/>
</dbReference>
<evidence type="ECO:0000256" key="5">
    <source>
        <dbReference type="ARBA" id="ARBA00039784"/>
    </source>
</evidence>
<dbReference type="PANTHER" id="PTHR10792">
    <property type="entry name" value="60S RIBOSOMAL PROTEIN L24"/>
    <property type="match status" value="1"/>
</dbReference>
<evidence type="ECO:0000256" key="4">
    <source>
        <dbReference type="ARBA" id="ARBA00023242"/>
    </source>
</evidence>
<keyword evidence="8" id="KW-1185">Reference proteome</keyword>